<evidence type="ECO:0000313" key="3">
    <source>
        <dbReference type="Proteomes" id="UP000190306"/>
    </source>
</evidence>
<reference evidence="1 3" key="1">
    <citation type="submission" date="2015-07" db="EMBL/GenBank/DDBJ databases">
        <title>Draft Genome Sequence of Streptomyces antibioticus, IMRU 3720 reveals insights in the evolution of actinomycin biosynthetic gene clusters in Streptomyces.</title>
        <authorList>
            <person name="Crnovcic I."/>
            <person name="Ruckert C."/>
            <person name="Kalinowksi J."/>
            <person name="Keller U."/>
        </authorList>
    </citation>
    <scope>NUCLEOTIDE SEQUENCE [LARGE SCALE GENOMIC DNA]</scope>
    <source>
        <strain evidence="1 3">DSM 41481</strain>
    </source>
</reference>
<dbReference type="Pfam" id="PF12686">
    <property type="entry name" value="DUF3800"/>
    <property type="match status" value="1"/>
</dbReference>
<dbReference type="RefSeq" id="WP_078632564.1">
    <property type="nucleotide sequence ID" value="NZ_CM007717.1"/>
</dbReference>
<name>A0AAE6Y4R9_STRAT</name>
<dbReference type="InterPro" id="IPR024524">
    <property type="entry name" value="DUF3800"/>
</dbReference>
<dbReference type="Proteomes" id="UP000502504">
    <property type="component" value="Chromosome"/>
</dbReference>
<dbReference type="Proteomes" id="UP000190306">
    <property type="component" value="Chromosome"/>
</dbReference>
<organism evidence="2 4">
    <name type="scientific">Streptomyces antibioticus</name>
    <dbReference type="NCBI Taxonomy" id="1890"/>
    <lineage>
        <taxon>Bacteria</taxon>
        <taxon>Bacillati</taxon>
        <taxon>Actinomycetota</taxon>
        <taxon>Actinomycetes</taxon>
        <taxon>Kitasatosporales</taxon>
        <taxon>Streptomycetaceae</taxon>
        <taxon>Streptomyces</taxon>
    </lineage>
</organism>
<evidence type="ECO:0000313" key="4">
    <source>
        <dbReference type="Proteomes" id="UP000502504"/>
    </source>
</evidence>
<dbReference type="AlphaFoldDB" id="A0AAE6Y4R9"/>
<evidence type="ECO:0000313" key="1">
    <source>
        <dbReference type="EMBL" id="OOQ55316.1"/>
    </source>
</evidence>
<accession>A0AAE6Y4R9</accession>
<sequence length="333" mass="36248">MTAAFPLAPAVYVDESANSGQNLLDPAQPVFTLAGVQLPDELAAHIVDELRTQLPPNLAEPKYTSLAKSSRGRKALAHAFGQLPEGSVRTYVVNKRFMIMTKLVDLLVEPLAHADGVNLYEGKESLGLADMLHTCGPVFGDPMAYDRLLQSFVHWIRQKATTDDLFAAVASFKTTVQHDDFVEWVELLEHCRGVADETAADVAAGRLKDALDPAVPSLYTLTIAFGSSLGRHFRLVHDDSKVISHNAALLRTIHMFPDPARPGKFNQQMPALEIQFADSTTHPQLQVADWAAGATRQWAQHLAGAGGDQFSRDLEAAARPWLVGGIWPPSATT</sequence>
<protein>
    <submittedName>
        <fullName evidence="2">DUF3800 domain-containing protein</fullName>
    </submittedName>
</protein>
<evidence type="ECO:0000313" key="2">
    <source>
        <dbReference type="EMBL" id="QIT42955.1"/>
    </source>
</evidence>
<reference evidence="2 4" key="2">
    <citation type="submission" date="2020-03" db="EMBL/GenBank/DDBJ databases">
        <title>Is there a link between lipid content and antibiotic production in Streptomyces?</title>
        <authorList>
            <person name="David M."/>
            <person name="Lejeune C."/>
            <person name="Abreu S."/>
            <person name="Thibessard A."/>
            <person name="Leblond P."/>
            <person name="Chaminade P."/>
            <person name="Virolle M.-J."/>
        </authorList>
    </citation>
    <scope>NUCLEOTIDE SEQUENCE [LARGE SCALE GENOMIC DNA]</scope>
    <source>
        <strain evidence="2 4">DSM 41481</strain>
    </source>
</reference>
<gene>
    <name evidence="1" type="ORF">AFM16_04735</name>
    <name evidence="2" type="ORF">HCX60_04945</name>
</gene>
<proteinExistence type="predicted"/>
<keyword evidence="3" id="KW-1185">Reference proteome</keyword>
<dbReference type="EMBL" id="CP050692">
    <property type="protein sequence ID" value="QIT42955.1"/>
    <property type="molecule type" value="Genomic_DNA"/>
</dbReference>
<dbReference type="EMBL" id="LHQL01000001">
    <property type="protein sequence ID" value="OOQ55316.1"/>
    <property type="molecule type" value="Genomic_DNA"/>
</dbReference>